<feature type="non-terminal residue" evidence="2">
    <location>
        <position position="1"/>
    </location>
</feature>
<evidence type="ECO:0000313" key="2">
    <source>
        <dbReference type="EMBL" id="OCK75845.1"/>
    </source>
</evidence>
<organism evidence="2 3">
    <name type="scientific">Lepidopterella palustris CBS 459.81</name>
    <dbReference type="NCBI Taxonomy" id="1314670"/>
    <lineage>
        <taxon>Eukaryota</taxon>
        <taxon>Fungi</taxon>
        <taxon>Dikarya</taxon>
        <taxon>Ascomycota</taxon>
        <taxon>Pezizomycotina</taxon>
        <taxon>Dothideomycetes</taxon>
        <taxon>Pleosporomycetidae</taxon>
        <taxon>Mytilinidiales</taxon>
        <taxon>Argynnaceae</taxon>
        <taxon>Lepidopterella</taxon>
    </lineage>
</organism>
<proteinExistence type="predicted"/>
<sequence length="163" mass="18147">PTDSSIASYIFLTTMLFYLFNGVARPYSQLSAFRKHWMYYLNPPTRWIGGVLGATLNTIPVEYTISETARFHAPPKQTSQSYVGGFVSASTGYFRSPGATADCQYCPYRLGNDYSSTLNTQASDKWRDSGIFLALCVSDGTAVFFFFIWSVWVKGWGLGSALC</sequence>
<keyword evidence="1" id="KW-0812">Transmembrane</keyword>
<feature type="transmembrane region" description="Helical" evidence="1">
    <location>
        <begin position="6"/>
        <end position="24"/>
    </location>
</feature>
<keyword evidence="1" id="KW-0472">Membrane</keyword>
<keyword evidence="1" id="KW-1133">Transmembrane helix</keyword>
<keyword evidence="3" id="KW-1185">Reference proteome</keyword>
<accession>A0A8E2JAW1</accession>
<evidence type="ECO:0000313" key="3">
    <source>
        <dbReference type="Proteomes" id="UP000250266"/>
    </source>
</evidence>
<reference evidence="2 3" key="1">
    <citation type="journal article" date="2016" name="Nat. Commun.">
        <title>Ectomycorrhizal ecology is imprinted in the genome of the dominant symbiotic fungus Cenococcum geophilum.</title>
        <authorList>
            <consortium name="DOE Joint Genome Institute"/>
            <person name="Peter M."/>
            <person name="Kohler A."/>
            <person name="Ohm R.A."/>
            <person name="Kuo A."/>
            <person name="Krutzmann J."/>
            <person name="Morin E."/>
            <person name="Arend M."/>
            <person name="Barry K.W."/>
            <person name="Binder M."/>
            <person name="Choi C."/>
            <person name="Clum A."/>
            <person name="Copeland A."/>
            <person name="Grisel N."/>
            <person name="Haridas S."/>
            <person name="Kipfer T."/>
            <person name="LaButti K."/>
            <person name="Lindquist E."/>
            <person name="Lipzen A."/>
            <person name="Maire R."/>
            <person name="Meier B."/>
            <person name="Mihaltcheva S."/>
            <person name="Molinier V."/>
            <person name="Murat C."/>
            <person name="Poggeler S."/>
            <person name="Quandt C.A."/>
            <person name="Sperisen C."/>
            <person name="Tritt A."/>
            <person name="Tisserant E."/>
            <person name="Crous P.W."/>
            <person name="Henrissat B."/>
            <person name="Nehls U."/>
            <person name="Egli S."/>
            <person name="Spatafora J.W."/>
            <person name="Grigoriev I.V."/>
            <person name="Martin F.M."/>
        </authorList>
    </citation>
    <scope>NUCLEOTIDE SEQUENCE [LARGE SCALE GENOMIC DNA]</scope>
    <source>
        <strain evidence="2 3">CBS 459.81</strain>
    </source>
</reference>
<dbReference type="AlphaFoldDB" id="A0A8E2JAW1"/>
<name>A0A8E2JAW1_9PEZI</name>
<gene>
    <name evidence="2" type="ORF">K432DRAFT_307637</name>
</gene>
<protein>
    <submittedName>
        <fullName evidence="2">Uncharacterized protein</fullName>
    </submittedName>
</protein>
<dbReference type="EMBL" id="KV745268">
    <property type="protein sequence ID" value="OCK75845.1"/>
    <property type="molecule type" value="Genomic_DNA"/>
</dbReference>
<feature type="transmembrane region" description="Helical" evidence="1">
    <location>
        <begin position="131"/>
        <end position="152"/>
    </location>
</feature>
<dbReference type="Proteomes" id="UP000250266">
    <property type="component" value="Unassembled WGS sequence"/>
</dbReference>
<evidence type="ECO:0000256" key="1">
    <source>
        <dbReference type="SAM" id="Phobius"/>
    </source>
</evidence>
<dbReference type="OrthoDB" id="245989at2759"/>